<gene>
    <name evidence="1" type="ORF">HHO47_13935</name>
</gene>
<reference evidence="1" key="1">
    <citation type="submission" date="2020-04" db="EMBL/GenBank/DDBJ databases">
        <title>Genome Sequencing for Pseudoaltermonas arctica.</title>
        <authorList>
            <person name="Elkins N.S."/>
        </authorList>
    </citation>
    <scope>NUCLEOTIDE SEQUENCE [LARGE SCALE GENOMIC DNA]</scope>
    <source>
        <strain evidence="1">NEC-BIFX-2020_0012</strain>
    </source>
</reference>
<comment type="caution">
    <text evidence="1">The sequence shown here is derived from an EMBL/GenBank/DDBJ whole genome shotgun (WGS) entry which is preliminary data.</text>
</comment>
<dbReference type="RefSeq" id="WP_169020839.1">
    <property type="nucleotide sequence ID" value="NZ_JABBMT010000024.1"/>
</dbReference>
<evidence type="ECO:0000313" key="2">
    <source>
        <dbReference type="Proteomes" id="UP000570493"/>
    </source>
</evidence>
<dbReference type="AlphaFoldDB" id="A0A7Y0HBS9"/>
<dbReference type="EMBL" id="JABBMT010000024">
    <property type="protein sequence ID" value="NMM41885.1"/>
    <property type="molecule type" value="Genomic_DNA"/>
</dbReference>
<evidence type="ECO:0000313" key="1">
    <source>
        <dbReference type="EMBL" id="NMM41885.1"/>
    </source>
</evidence>
<sequence>MNHIQLIPPANKPPIKALLLHHFYQGGTLNKFEAIAQFNYRSLAEAVSKFRAIHFLEFSKQSEFSRCQNNMKTICPRYWLTNNTANLEAAYHILVHEFGYTPSFKPAA</sequence>
<keyword evidence="2" id="KW-1185">Reference proteome</keyword>
<accession>A0A7Y0HBS9</accession>
<protein>
    <submittedName>
        <fullName evidence="1">Uncharacterized protein</fullName>
    </submittedName>
</protein>
<name>A0A7Y0HBS9_9GAMM</name>
<organism evidence="1 2">
    <name type="scientific">Pseudoalteromonas arctica</name>
    <dbReference type="NCBI Taxonomy" id="394751"/>
    <lineage>
        <taxon>Bacteria</taxon>
        <taxon>Pseudomonadati</taxon>
        <taxon>Pseudomonadota</taxon>
        <taxon>Gammaproteobacteria</taxon>
        <taxon>Alteromonadales</taxon>
        <taxon>Pseudoalteromonadaceae</taxon>
        <taxon>Pseudoalteromonas</taxon>
    </lineage>
</organism>
<proteinExistence type="predicted"/>
<dbReference type="Proteomes" id="UP000570493">
    <property type="component" value="Unassembled WGS sequence"/>
</dbReference>